<proteinExistence type="predicted"/>
<name>A0A1J4RS13_9BACT</name>
<feature type="transmembrane region" description="Helical" evidence="1">
    <location>
        <begin position="127"/>
        <end position="145"/>
    </location>
</feature>
<dbReference type="AlphaFoldDB" id="A0A1J4RS13"/>
<accession>A0A1J4RS13</accession>
<evidence type="ECO:0000313" key="3">
    <source>
        <dbReference type="Proteomes" id="UP000182345"/>
    </source>
</evidence>
<keyword evidence="1" id="KW-0472">Membrane</keyword>
<keyword evidence="1" id="KW-0812">Transmembrane</keyword>
<comment type="caution">
    <text evidence="2">The sequence shown here is derived from an EMBL/GenBank/DDBJ whole genome shotgun (WGS) entry which is preliminary data.</text>
</comment>
<protein>
    <submittedName>
        <fullName evidence="2">Uncharacterized protein</fullName>
    </submittedName>
</protein>
<organism evidence="2 3">
    <name type="scientific">Candidatus Collierbacteria bacterium CG1_02_44_10</name>
    <dbReference type="NCBI Taxonomy" id="1805087"/>
    <lineage>
        <taxon>Bacteria</taxon>
        <taxon>Candidatus Collieribacteriota</taxon>
    </lineage>
</organism>
<dbReference type="Proteomes" id="UP000182345">
    <property type="component" value="Unassembled WGS sequence"/>
</dbReference>
<sequence>MDIYQQLKEYESQKGEKHLWEGEKAVLIWSASDQHQHLGSAIDTHHVTNALEYAAKNGYLAQADATRLKGSVSHILESLSVHEFGTPKSIPENKLDMKINRNGILAGDILIKTKNLKRKWQYEKWSWDWYFVYYIAGFLLFLQTLKVVSELIEKLIK</sequence>
<keyword evidence="1" id="KW-1133">Transmembrane helix</keyword>
<dbReference type="EMBL" id="MNUK01000081">
    <property type="protein sequence ID" value="OIN90185.1"/>
    <property type="molecule type" value="Genomic_DNA"/>
</dbReference>
<evidence type="ECO:0000313" key="2">
    <source>
        <dbReference type="EMBL" id="OIN90185.1"/>
    </source>
</evidence>
<evidence type="ECO:0000256" key="1">
    <source>
        <dbReference type="SAM" id="Phobius"/>
    </source>
</evidence>
<gene>
    <name evidence="2" type="ORF">AUJ42_03600</name>
</gene>
<reference evidence="2 3" key="1">
    <citation type="journal article" date="2016" name="Environ. Microbiol.">
        <title>Genomic resolution of a cold subsurface aquifer community provides metabolic insights for novel microbes adapted to high CO concentrations.</title>
        <authorList>
            <person name="Probst A.J."/>
            <person name="Castelle C.J."/>
            <person name="Singh A."/>
            <person name="Brown C.T."/>
            <person name="Anantharaman K."/>
            <person name="Sharon I."/>
            <person name="Hug L.A."/>
            <person name="Burstein D."/>
            <person name="Emerson J.B."/>
            <person name="Thomas B.C."/>
            <person name="Banfield J.F."/>
        </authorList>
    </citation>
    <scope>NUCLEOTIDE SEQUENCE [LARGE SCALE GENOMIC DNA]</scope>
    <source>
        <strain evidence="2">CG1_02_44_10</strain>
    </source>
</reference>